<evidence type="ECO:0000313" key="1">
    <source>
        <dbReference type="EMBL" id="KAF9440672.1"/>
    </source>
</evidence>
<comment type="caution">
    <text evidence="1">The sequence shown here is derived from an EMBL/GenBank/DDBJ whole genome shotgun (WGS) entry which is preliminary data.</text>
</comment>
<accession>A0A9P5WY82</accession>
<dbReference type="EMBL" id="MU152340">
    <property type="protein sequence ID" value="KAF9440672.1"/>
    <property type="molecule type" value="Genomic_DNA"/>
</dbReference>
<name>A0A9P5WY82_9AGAR</name>
<gene>
    <name evidence="1" type="ORF">P691DRAFT_767399</name>
</gene>
<protein>
    <submittedName>
        <fullName evidence="1">Uncharacterized protein</fullName>
    </submittedName>
</protein>
<evidence type="ECO:0000313" key="2">
    <source>
        <dbReference type="Proteomes" id="UP000807342"/>
    </source>
</evidence>
<dbReference type="AlphaFoldDB" id="A0A9P5WY82"/>
<proteinExistence type="predicted"/>
<reference evidence="1" key="1">
    <citation type="submission" date="2020-11" db="EMBL/GenBank/DDBJ databases">
        <authorList>
            <consortium name="DOE Joint Genome Institute"/>
            <person name="Ahrendt S."/>
            <person name="Riley R."/>
            <person name="Andreopoulos W."/>
            <person name="Labutti K."/>
            <person name="Pangilinan J."/>
            <person name="Ruiz-Duenas F.J."/>
            <person name="Barrasa J.M."/>
            <person name="Sanchez-Garcia M."/>
            <person name="Camarero S."/>
            <person name="Miyauchi S."/>
            <person name="Serrano A."/>
            <person name="Linde D."/>
            <person name="Babiker R."/>
            <person name="Drula E."/>
            <person name="Ayuso-Fernandez I."/>
            <person name="Pacheco R."/>
            <person name="Padilla G."/>
            <person name="Ferreira P."/>
            <person name="Barriuso J."/>
            <person name="Kellner H."/>
            <person name="Castanera R."/>
            <person name="Alfaro M."/>
            <person name="Ramirez L."/>
            <person name="Pisabarro A.G."/>
            <person name="Kuo A."/>
            <person name="Tritt A."/>
            <person name="Lipzen A."/>
            <person name="He G."/>
            <person name="Yan M."/>
            <person name="Ng V."/>
            <person name="Cullen D."/>
            <person name="Martin F."/>
            <person name="Rosso M.-N."/>
            <person name="Henrissat B."/>
            <person name="Hibbett D."/>
            <person name="Martinez A.T."/>
            <person name="Grigoriev I.V."/>
        </authorList>
    </citation>
    <scope>NUCLEOTIDE SEQUENCE</scope>
    <source>
        <strain evidence="1">MF-IS2</strain>
    </source>
</reference>
<dbReference type="Proteomes" id="UP000807342">
    <property type="component" value="Unassembled WGS sequence"/>
</dbReference>
<dbReference type="OrthoDB" id="3253623at2759"/>
<keyword evidence="2" id="KW-1185">Reference proteome</keyword>
<organism evidence="1 2">
    <name type="scientific">Macrolepiota fuliginosa MF-IS2</name>
    <dbReference type="NCBI Taxonomy" id="1400762"/>
    <lineage>
        <taxon>Eukaryota</taxon>
        <taxon>Fungi</taxon>
        <taxon>Dikarya</taxon>
        <taxon>Basidiomycota</taxon>
        <taxon>Agaricomycotina</taxon>
        <taxon>Agaricomycetes</taxon>
        <taxon>Agaricomycetidae</taxon>
        <taxon>Agaricales</taxon>
        <taxon>Agaricineae</taxon>
        <taxon>Agaricaceae</taxon>
        <taxon>Macrolepiota</taxon>
    </lineage>
</organism>
<sequence length="71" mass="8137">MNAPILNIWTMMNYLMQDFNDWIARLYNQPGIKDYLDHGALGGSDPSGAMADIWDAPIMKDFKDHDGKPFF</sequence>